<accession>A0A931FCM1</accession>
<evidence type="ECO:0000256" key="4">
    <source>
        <dbReference type="SAM" id="MobiDB-lite"/>
    </source>
</evidence>
<dbReference type="SUPFAM" id="SSF51905">
    <property type="entry name" value="FAD/NAD(P)-binding domain"/>
    <property type="match status" value="1"/>
</dbReference>
<feature type="compositionally biased region" description="Basic and acidic residues" evidence="4">
    <location>
        <begin position="1"/>
        <end position="12"/>
    </location>
</feature>
<evidence type="ECO:0000256" key="2">
    <source>
        <dbReference type="ARBA" id="ARBA00022630"/>
    </source>
</evidence>
<keyword evidence="3" id="KW-0274">FAD</keyword>
<dbReference type="PRINTS" id="PR00420">
    <property type="entry name" value="RNGMNOXGNASE"/>
</dbReference>
<dbReference type="EMBL" id="JADPRT010000004">
    <property type="protein sequence ID" value="MBF9068613.1"/>
    <property type="molecule type" value="Genomic_DNA"/>
</dbReference>
<dbReference type="Gene3D" id="3.40.30.120">
    <property type="match status" value="1"/>
</dbReference>
<keyword evidence="6" id="KW-0503">Monooxygenase</keyword>
<evidence type="ECO:0000256" key="3">
    <source>
        <dbReference type="ARBA" id="ARBA00022827"/>
    </source>
</evidence>
<evidence type="ECO:0000313" key="7">
    <source>
        <dbReference type="Proteomes" id="UP000657385"/>
    </source>
</evidence>
<comment type="caution">
    <text evidence="6">The sequence shown here is derived from an EMBL/GenBank/DDBJ whole genome shotgun (WGS) entry which is preliminary data.</text>
</comment>
<feature type="compositionally biased region" description="Basic and acidic residues" evidence="4">
    <location>
        <begin position="416"/>
        <end position="432"/>
    </location>
</feature>
<keyword evidence="7" id="KW-1185">Reference proteome</keyword>
<feature type="region of interest" description="Disordered" evidence="4">
    <location>
        <begin position="1"/>
        <end position="21"/>
    </location>
</feature>
<dbReference type="GO" id="GO:0071949">
    <property type="term" value="F:FAD binding"/>
    <property type="evidence" value="ECO:0007669"/>
    <property type="project" value="InterPro"/>
</dbReference>
<dbReference type="GO" id="GO:0016709">
    <property type="term" value="F:oxidoreductase activity, acting on paired donors, with incorporation or reduction of molecular oxygen, NAD(P)H as one donor, and incorporation of one atom of oxygen"/>
    <property type="evidence" value="ECO:0007669"/>
    <property type="project" value="UniProtKB-ARBA"/>
</dbReference>
<protein>
    <submittedName>
        <fullName evidence="6">FAD-dependent monooxygenase</fullName>
    </submittedName>
</protein>
<proteinExistence type="predicted"/>
<comment type="cofactor">
    <cofactor evidence="1">
        <name>FAD</name>
        <dbReference type="ChEBI" id="CHEBI:57692"/>
    </cofactor>
</comment>
<keyword evidence="2" id="KW-0285">Flavoprotein</keyword>
<dbReference type="Gene3D" id="3.30.70.2450">
    <property type="match status" value="1"/>
</dbReference>
<evidence type="ECO:0000313" key="6">
    <source>
        <dbReference type="EMBL" id="MBF9068613.1"/>
    </source>
</evidence>
<sequence length="513" mass="55391">MSTSTRKSEGESQGHSTGTDYDLVVVGAGPTGLLLAGDVAAAGLRVALLEKRKDESNLSRAFAVHARTLEQLDARGLAEELLETGAQIDNLQIFGRLKVEMRQLPSRFPLVLITPQYNTEAVLQRRALDAGVTLVRGAQVTALRQDALGVEVDATVDGDTVTFRSTYAVGTDGVHSTVRELLGVPYPGESAIQSVMLADVRLQREPDSLLNVGASEDGFTFMAPYGDGWYRILTWDRHDQQPDRAPVDFDRLCQVTTKILGEDFGPHEPRALSRFHSDERQAPTYRVGRVFLAGDAAHCHSPAGGQGMNTGLQDAANLGWKLAAALRGWARRDLLDSYQAERHPVGAHVLRTSGGLLRLSIGDEPAPRLARTLMKGVGSRLRPLTRRGGLEISGIGISYRKQAPTGSNRYVGTRAPDLELSRDAEPDGKGPSRLYEALREGKFVLVSGDGHAPEDGWSDRLLHVTSPRLRRRVVLVRPDAYVAWAADGPTAQQVSAGIGGWLGEPAAAGELQG</sequence>
<dbReference type="PANTHER" id="PTHR43004">
    <property type="entry name" value="TRK SYSTEM POTASSIUM UPTAKE PROTEIN"/>
    <property type="match status" value="1"/>
</dbReference>
<feature type="domain" description="FAD-binding" evidence="5">
    <location>
        <begin position="21"/>
        <end position="352"/>
    </location>
</feature>
<keyword evidence="6" id="KW-0560">Oxidoreductase</keyword>
<dbReference type="Gene3D" id="3.50.50.60">
    <property type="entry name" value="FAD/NAD(P)-binding domain"/>
    <property type="match status" value="1"/>
</dbReference>
<dbReference type="InterPro" id="IPR036188">
    <property type="entry name" value="FAD/NAD-bd_sf"/>
</dbReference>
<dbReference type="Pfam" id="PF21274">
    <property type="entry name" value="Rng_hyd_C"/>
    <property type="match status" value="1"/>
</dbReference>
<dbReference type="InterPro" id="IPR002938">
    <property type="entry name" value="FAD-bd"/>
</dbReference>
<dbReference type="AlphaFoldDB" id="A0A931FCM1"/>
<organism evidence="6 7">
    <name type="scientific">Streptacidiphilus fuscans</name>
    <dbReference type="NCBI Taxonomy" id="2789292"/>
    <lineage>
        <taxon>Bacteria</taxon>
        <taxon>Bacillati</taxon>
        <taxon>Actinomycetota</taxon>
        <taxon>Actinomycetes</taxon>
        <taxon>Kitasatosporales</taxon>
        <taxon>Streptomycetaceae</taxon>
        <taxon>Streptacidiphilus</taxon>
    </lineage>
</organism>
<name>A0A931FCM1_9ACTN</name>
<dbReference type="PANTHER" id="PTHR43004:SF19">
    <property type="entry name" value="BINDING MONOOXYGENASE, PUTATIVE (JCVI)-RELATED"/>
    <property type="match status" value="1"/>
</dbReference>
<evidence type="ECO:0000259" key="5">
    <source>
        <dbReference type="Pfam" id="PF01494"/>
    </source>
</evidence>
<dbReference type="Pfam" id="PF01494">
    <property type="entry name" value="FAD_binding_3"/>
    <property type="match status" value="1"/>
</dbReference>
<evidence type="ECO:0000256" key="1">
    <source>
        <dbReference type="ARBA" id="ARBA00001974"/>
    </source>
</evidence>
<gene>
    <name evidence="6" type="ORF">I2501_11285</name>
</gene>
<feature type="region of interest" description="Disordered" evidence="4">
    <location>
        <begin position="408"/>
        <end position="432"/>
    </location>
</feature>
<dbReference type="Proteomes" id="UP000657385">
    <property type="component" value="Unassembled WGS sequence"/>
</dbReference>
<dbReference type="InterPro" id="IPR050641">
    <property type="entry name" value="RIFMO-like"/>
</dbReference>
<reference evidence="6" key="1">
    <citation type="submission" date="2020-11" db="EMBL/GenBank/DDBJ databases">
        <title>Isolation and identification of active actinomycetes.</title>
        <authorList>
            <person name="Yu B."/>
        </authorList>
    </citation>
    <scope>NUCLEOTIDE SEQUENCE</scope>
    <source>
        <strain evidence="6">NEAU-YB345</strain>
    </source>
</reference>
<dbReference type="RefSeq" id="WP_196193784.1">
    <property type="nucleotide sequence ID" value="NZ_JADPRT010000004.1"/>
</dbReference>